<organism evidence="2 3">
    <name type="scientific">Ceratodon purpureus</name>
    <name type="common">Fire moss</name>
    <name type="synonym">Dicranum purpureum</name>
    <dbReference type="NCBI Taxonomy" id="3225"/>
    <lineage>
        <taxon>Eukaryota</taxon>
        <taxon>Viridiplantae</taxon>
        <taxon>Streptophyta</taxon>
        <taxon>Embryophyta</taxon>
        <taxon>Bryophyta</taxon>
        <taxon>Bryophytina</taxon>
        <taxon>Bryopsida</taxon>
        <taxon>Dicranidae</taxon>
        <taxon>Pseudoditrichales</taxon>
        <taxon>Ditrichaceae</taxon>
        <taxon>Ceratodon</taxon>
    </lineage>
</organism>
<reference evidence="2" key="1">
    <citation type="submission" date="2020-06" db="EMBL/GenBank/DDBJ databases">
        <title>WGS assembly of Ceratodon purpureus strain R40.</title>
        <authorList>
            <person name="Carey S.B."/>
            <person name="Jenkins J."/>
            <person name="Shu S."/>
            <person name="Lovell J.T."/>
            <person name="Sreedasyam A."/>
            <person name="Maumus F."/>
            <person name="Tiley G.P."/>
            <person name="Fernandez-Pozo N."/>
            <person name="Barry K."/>
            <person name="Chen C."/>
            <person name="Wang M."/>
            <person name="Lipzen A."/>
            <person name="Daum C."/>
            <person name="Saski C.A."/>
            <person name="Payton A.C."/>
            <person name="Mcbreen J.C."/>
            <person name="Conrad R.E."/>
            <person name="Kollar L.M."/>
            <person name="Olsson S."/>
            <person name="Huttunen S."/>
            <person name="Landis J.B."/>
            <person name="Wickett N.J."/>
            <person name="Johnson M.G."/>
            <person name="Rensing S.A."/>
            <person name="Grimwood J."/>
            <person name="Schmutz J."/>
            <person name="Mcdaniel S.F."/>
        </authorList>
    </citation>
    <scope>NUCLEOTIDE SEQUENCE</scope>
    <source>
        <strain evidence="2">R40</strain>
    </source>
</reference>
<dbReference type="EMBL" id="CM026424">
    <property type="protein sequence ID" value="KAG0581249.1"/>
    <property type="molecule type" value="Genomic_DNA"/>
</dbReference>
<protein>
    <submittedName>
        <fullName evidence="2">Uncharacterized protein</fullName>
    </submittedName>
</protein>
<evidence type="ECO:0000313" key="3">
    <source>
        <dbReference type="Proteomes" id="UP000822688"/>
    </source>
</evidence>
<gene>
    <name evidence="2" type="ORF">KC19_4G236300</name>
</gene>
<comment type="caution">
    <text evidence="2">The sequence shown here is derived from an EMBL/GenBank/DDBJ whole genome shotgun (WGS) entry which is preliminary data.</text>
</comment>
<sequence>MNGSPGEKNNDSCAVGLTKTIEVAQDISELEENTKLKHSCEEGADEEADVFLDAEVGDDQTKVQQEHVFEIDAHRLQPEDENSTHRLFKFQPLVAKERDEEREKLFIVQPFEDKEKDQDRVIDLMKNQDMNHGNNLDEDSSNDTDCEDTKDIYRDIEIEDLEAEKENVGENMSEVDNFLKDNSSLMSKIQLKGHKKLQDATKVDSYEEIII</sequence>
<evidence type="ECO:0000256" key="1">
    <source>
        <dbReference type="SAM" id="MobiDB-lite"/>
    </source>
</evidence>
<accession>A0A8T0IE97</accession>
<name>A0A8T0IE97_CERPU</name>
<proteinExistence type="predicted"/>
<dbReference type="AlphaFoldDB" id="A0A8T0IE97"/>
<keyword evidence="3" id="KW-1185">Reference proteome</keyword>
<feature type="compositionally biased region" description="Acidic residues" evidence="1">
    <location>
        <begin position="136"/>
        <end position="146"/>
    </location>
</feature>
<dbReference type="OrthoDB" id="10555050at2759"/>
<feature type="region of interest" description="Disordered" evidence="1">
    <location>
        <begin position="126"/>
        <end position="147"/>
    </location>
</feature>
<dbReference type="Proteomes" id="UP000822688">
    <property type="component" value="Chromosome 4"/>
</dbReference>
<evidence type="ECO:0000313" key="2">
    <source>
        <dbReference type="EMBL" id="KAG0581249.1"/>
    </source>
</evidence>